<dbReference type="AlphaFoldDB" id="A0ABD0KKS9"/>
<dbReference type="PANTHER" id="PTHR24373">
    <property type="entry name" value="SLIT RELATED LEUCINE-RICH REPEAT NEURONAL PROTEIN"/>
    <property type="match status" value="1"/>
</dbReference>
<dbReference type="SUPFAM" id="SSF52058">
    <property type="entry name" value="L domain-like"/>
    <property type="match status" value="1"/>
</dbReference>
<accession>A0ABD0KKS9</accession>
<dbReference type="Pfam" id="PF13855">
    <property type="entry name" value="LRR_8"/>
    <property type="match status" value="1"/>
</dbReference>
<dbReference type="Gene3D" id="3.80.10.10">
    <property type="entry name" value="Ribonuclease Inhibitor"/>
    <property type="match status" value="1"/>
</dbReference>
<comment type="caution">
    <text evidence="3">The sequence shown here is derived from an EMBL/GenBank/DDBJ whole genome shotgun (WGS) entry which is preliminary data.</text>
</comment>
<sequence>MTASSVCLIVHVLFVCLVTGVSVKVEDATRPNLKLQDHKLLYLDKSTRRMATGWGDGDDENLCPEPYWISEDYTVCGDGYCRCRDTVADCSGYQAPLAYVPRLPTGILQVVFTFNELRTVSRENFFSNITHVADLDLSYNHVTFISHGVFRRFTNLTALRLVYNKLTYDSLSPVLSIGTLTVLDLSFNPLGSPPDGIFHKYPLPKLESLCLNGINLASLKMEVLLTTAAFSSPGSKRFHRYFRDLPE</sequence>
<feature type="signal peptide" evidence="2">
    <location>
        <begin position="1"/>
        <end position="20"/>
    </location>
</feature>
<organism evidence="3 4">
    <name type="scientific">Batillaria attramentaria</name>
    <dbReference type="NCBI Taxonomy" id="370345"/>
    <lineage>
        <taxon>Eukaryota</taxon>
        <taxon>Metazoa</taxon>
        <taxon>Spiralia</taxon>
        <taxon>Lophotrochozoa</taxon>
        <taxon>Mollusca</taxon>
        <taxon>Gastropoda</taxon>
        <taxon>Caenogastropoda</taxon>
        <taxon>Sorbeoconcha</taxon>
        <taxon>Cerithioidea</taxon>
        <taxon>Batillariidae</taxon>
        <taxon>Batillaria</taxon>
    </lineage>
</organism>
<dbReference type="InterPro" id="IPR001611">
    <property type="entry name" value="Leu-rich_rpt"/>
</dbReference>
<gene>
    <name evidence="3" type="ORF">BaRGS_00021145</name>
</gene>
<protein>
    <submittedName>
        <fullName evidence="3">Uncharacterized protein</fullName>
    </submittedName>
</protein>
<dbReference type="Pfam" id="PF00560">
    <property type="entry name" value="LRR_1"/>
    <property type="match status" value="1"/>
</dbReference>
<dbReference type="InterPro" id="IPR032675">
    <property type="entry name" value="LRR_dom_sf"/>
</dbReference>
<keyword evidence="1 2" id="KW-0732">Signal</keyword>
<evidence type="ECO:0000313" key="3">
    <source>
        <dbReference type="EMBL" id="KAK7487595.1"/>
    </source>
</evidence>
<evidence type="ECO:0000256" key="2">
    <source>
        <dbReference type="SAM" id="SignalP"/>
    </source>
</evidence>
<dbReference type="InterPro" id="IPR050328">
    <property type="entry name" value="Dev_Immune_Receptor"/>
</dbReference>
<evidence type="ECO:0000313" key="4">
    <source>
        <dbReference type="Proteomes" id="UP001519460"/>
    </source>
</evidence>
<evidence type="ECO:0000256" key="1">
    <source>
        <dbReference type="ARBA" id="ARBA00022729"/>
    </source>
</evidence>
<feature type="chain" id="PRO_5044852452" evidence="2">
    <location>
        <begin position="21"/>
        <end position="247"/>
    </location>
</feature>
<proteinExistence type="predicted"/>
<keyword evidence="4" id="KW-1185">Reference proteome</keyword>
<dbReference type="EMBL" id="JACVVK020000162">
    <property type="protein sequence ID" value="KAK7487595.1"/>
    <property type="molecule type" value="Genomic_DNA"/>
</dbReference>
<dbReference type="Proteomes" id="UP001519460">
    <property type="component" value="Unassembled WGS sequence"/>
</dbReference>
<name>A0ABD0KKS9_9CAEN</name>
<reference evidence="3 4" key="1">
    <citation type="journal article" date="2023" name="Sci. Data">
        <title>Genome assembly of the Korean intertidal mud-creeper Batillaria attramentaria.</title>
        <authorList>
            <person name="Patra A.K."/>
            <person name="Ho P.T."/>
            <person name="Jun S."/>
            <person name="Lee S.J."/>
            <person name="Kim Y."/>
            <person name="Won Y.J."/>
        </authorList>
    </citation>
    <scope>NUCLEOTIDE SEQUENCE [LARGE SCALE GENOMIC DNA]</scope>
    <source>
        <strain evidence="3">Wonlab-2016</strain>
    </source>
</reference>
<dbReference type="PANTHER" id="PTHR24373:SF370">
    <property type="entry name" value="FISH-LIPS, ISOFORM E"/>
    <property type="match status" value="1"/>
</dbReference>